<dbReference type="GeneID" id="98065064"/>
<dbReference type="AlphaFoldDB" id="A0AAX0WVV6"/>
<evidence type="ECO:0000313" key="3">
    <source>
        <dbReference type="EMBL" id="PNL62534.1"/>
    </source>
</evidence>
<protein>
    <submittedName>
        <fullName evidence="3">SDR family oxidoreductase</fullName>
    </submittedName>
</protein>
<dbReference type="PANTHER" id="PTHR43477">
    <property type="entry name" value="DIHYDROANTICAPSIN 7-DEHYDROGENASE"/>
    <property type="match status" value="1"/>
</dbReference>
<evidence type="ECO:0000313" key="4">
    <source>
        <dbReference type="Proteomes" id="UP000192511"/>
    </source>
</evidence>
<dbReference type="GO" id="GO:0016491">
    <property type="term" value="F:oxidoreductase activity"/>
    <property type="evidence" value="ECO:0007669"/>
    <property type="project" value="UniProtKB-KW"/>
</dbReference>
<dbReference type="EMBL" id="NBTX02000004">
    <property type="protein sequence ID" value="PNL62534.1"/>
    <property type="molecule type" value="Genomic_DNA"/>
</dbReference>
<name>A0AAX0WVV6_9GAMM</name>
<dbReference type="Pfam" id="PF13561">
    <property type="entry name" value="adh_short_C2"/>
    <property type="match status" value="1"/>
</dbReference>
<gene>
    <name evidence="3" type="ORF">A6J39_015715</name>
</gene>
<dbReference type="PRINTS" id="PR00081">
    <property type="entry name" value="GDHRDH"/>
</dbReference>
<organism evidence="3 4">
    <name type="scientific">Legionella anisa</name>
    <dbReference type="NCBI Taxonomy" id="28082"/>
    <lineage>
        <taxon>Bacteria</taxon>
        <taxon>Pseudomonadati</taxon>
        <taxon>Pseudomonadota</taxon>
        <taxon>Gammaproteobacteria</taxon>
        <taxon>Legionellales</taxon>
        <taxon>Legionellaceae</taxon>
        <taxon>Legionella</taxon>
    </lineage>
</organism>
<dbReference type="InterPro" id="IPR002347">
    <property type="entry name" value="SDR_fam"/>
</dbReference>
<dbReference type="SUPFAM" id="SSF51735">
    <property type="entry name" value="NAD(P)-binding Rossmann-fold domains"/>
    <property type="match status" value="1"/>
</dbReference>
<proteinExistence type="inferred from homology"/>
<reference evidence="3" key="1">
    <citation type="submission" date="2017-12" db="EMBL/GenBank/DDBJ databases">
        <title>FDA dAtabase for Regulatory Grade micrObial Sequences (FDA-ARGOS): Supporting development and validation of Infectious Disease Dx tests.</title>
        <authorList>
            <person name="Kerrigan L."/>
            <person name="Tallon L.J."/>
            <person name="Sadzewicz L."/>
            <person name="Sengamalay N."/>
            <person name="Ott S."/>
            <person name="Godinez A."/>
            <person name="Nagaraj S."/>
            <person name="Vavikolanu K."/>
            <person name="Vyas G."/>
            <person name="Nadendla S."/>
            <person name="Aluvathingal J."/>
            <person name="Sichtig H."/>
        </authorList>
    </citation>
    <scope>NUCLEOTIDE SEQUENCE [LARGE SCALE GENOMIC DNA]</scope>
    <source>
        <strain evidence="3">FDAARGOS_200</strain>
    </source>
</reference>
<evidence type="ECO:0000256" key="2">
    <source>
        <dbReference type="ARBA" id="ARBA00023002"/>
    </source>
</evidence>
<evidence type="ECO:0000256" key="1">
    <source>
        <dbReference type="ARBA" id="ARBA00006484"/>
    </source>
</evidence>
<keyword evidence="4" id="KW-1185">Reference proteome</keyword>
<keyword evidence="2" id="KW-0560">Oxidoreductase</keyword>
<dbReference type="RefSeq" id="WP_019233289.1">
    <property type="nucleotide sequence ID" value="NZ_CAXYJI010000061.1"/>
</dbReference>
<comment type="similarity">
    <text evidence="1">Belongs to the short-chain dehydrogenases/reductases (SDR) family.</text>
</comment>
<dbReference type="Proteomes" id="UP000192511">
    <property type="component" value="Unassembled WGS sequence"/>
</dbReference>
<accession>A0AAX0WVV6</accession>
<dbReference type="InterPro" id="IPR036291">
    <property type="entry name" value="NAD(P)-bd_dom_sf"/>
</dbReference>
<sequence length="237" mass="25582">MSNSRKRLIIIGGTSGIGLATAKLAAQQNLQLVVTGFKSIQSAVKAELPEDTEFYQLDIADEIAVKDFFAQTGEFDYLTTPGSVIPTGDFLTMDTAVARSGFDSKFWGQYYAAKYGAPFVRKGGALVLFAGVISRRPKKNLVVMAAVNSAVEGLGRALAIELAPLRVNVIAPGVVDTPRYAAMNPTDKKEMFHRLENMLPVGHVGKPGELAETVLFLLRNEFMTGQTVFVEGGHLLV</sequence>
<dbReference type="InterPro" id="IPR051122">
    <property type="entry name" value="SDR_DHRS6-like"/>
</dbReference>
<dbReference type="Gene3D" id="3.40.50.720">
    <property type="entry name" value="NAD(P)-binding Rossmann-like Domain"/>
    <property type="match status" value="1"/>
</dbReference>
<dbReference type="PANTHER" id="PTHR43477:SF1">
    <property type="entry name" value="DIHYDROANTICAPSIN 7-DEHYDROGENASE"/>
    <property type="match status" value="1"/>
</dbReference>
<comment type="caution">
    <text evidence="3">The sequence shown here is derived from an EMBL/GenBank/DDBJ whole genome shotgun (WGS) entry which is preliminary data.</text>
</comment>